<accession>A0AAN8U0D3</accession>
<name>A0AAN8U0D3_SOLBU</name>
<protein>
    <recommendedName>
        <fullName evidence="4">Secreted protein</fullName>
    </recommendedName>
</protein>
<feature type="signal peptide" evidence="1">
    <location>
        <begin position="1"/>
        <end position="16"/>
    </location>
</feature>
<comment type="caution">
    <text evidence="2">The sequence shown here is derived from an EMBL/GenBank/DDBJ whole genome shotgun (WGS) entry which is preliminary data.</text>
</comment>
<evidence type="ECO:0008006" key="4">
    <source>
        <dbReference type="Google" id="ProtNLM"/>
    </source>
</evidence>
<evidence type="ECO:0000313" key="3">
    <source>
        <dbReference type="Proteomes" id="UP001371456"/>
    </source>
</evidence>
<keyword evidence="3" id="KW-1185">Reference proteome</keyword>
<proteinExistence type="predicted"/>
<dbReference type="Proteomes" id="UP001371456">
    <property type="component" value="Unassembled WGS sequence"/>
</dbReference>
<organism evidence="2 3">
    <name type="scientific">Solanum bulbocastanum</name>
    <name type="common">Wild potato</name>
    <dbReference type="NCBI Taxonomy" id="147425"/>
    <lineage>
        <taxon>Eukaryota</taxon>
        <taxon>Viridiplantae</taxon>
        <taxon>Streptophyta</taxon>
        <taxon>Embryophyta</taxon>
        <taxon>Tracheophyta</taxon>
        <taxon>Spermatophyta</taxon>
        <taxon>Magnoliopsida</taxon>
        <taxon>eudicotyledons</taxon>
        <taxon>Gunneridae</taxon>
        <taxon>Pentapetalae</taxon>
        <taxon>asterids</taxon>
        <taxon>lamiids</taxon>
        <taxon>Solanales</taxon>
        <taxon>Solanaceae</taxon>
        <taxon>Solanoideae</taxon>
        <taxon>Solaneae</taxon>
        <taxon>Solanum</taxon>
    </lineage>
</organism>
<evidence type="ECO:0000256" key="1">
    <source>
        <dbReference type="SAM" id="SignalP"/>
    </source>
</evidence>
<feature type="chain" id="PRO_5043008499" description="Secreted protein" evidence="1">
    <location>
        <begin position="17"/>
        <end position="76"/>
    </location>
</feature>
<keyword evidence="1" id="KW-0732">Signal</keyword>
<reference evidence="2 3" key="1">
    <citation type="submission" date="2024-02" db="EMBL/GenBank/DDBJ databases">
        <title>de novo genome assembly of Solanum bulbocastanum strain 11H21.</title>
        <authorList>
            <person name="Hosaka A.J."/>
        </authorList>
    </citation>
    <scope>NUCLEOTIDE SEQUENCE [LARGE SCALE GENOMIC DNA]</scope>
    <source>
        <tissue evidence="2">Young leaves</tissue>
    </source>
</reference>
<sequence>MMLLIISFQTARLVQYCGISGNIQLYNYQQYEMQKQKTGPVIHCHYKVKARTCLRLEHIWNMRRTTCITQSKKEHK</sequence>
<dbReference type="AlphaFoldDB" id="A0AAN8U0D3"/>
<gene>
    <name evidence="2" type="ORF">RDI58_006201</name>
</gene>
<dbReference type="EMBL" id="JBANQN010000002">
    <property type="protein sequence ID" value="KAK6798498.1"/>
    <property type="molecule type" value="Genomic_DNA"/>
</dbReference>
<evidence type="ECO:0000313" key="2">
    <source>
        <dbReference type="EMBL" id="KAK6798498.1"/>
    </source>
</evidence>